<dbReference type="InterPro" id="IPR017938">
    <property type="entry name" value="Riboflavin_synthase-like_b-brl"/>
</dbReference>
<name>A0ABS5IEY4_9PROT</name>
<dbReference type="PROSITE" id="PS51085">
    <property type="entry name" value="2FE2S_FER_2"/>
    <property type="match status" value="1"/>
</dbReference>
<dbReference type="RefSeq" id="WP_211550254.1">
    <property type="nucleotide sequence ID" value="NZ_JAGTUF010000015.1"/>
</dbReference>
<dbReference type="Gene3D" id="2.40.30.10">
    <property type="entry name" value="Translation factors"/>
    <property type="match status" value="1"/>
</dbReference>
<dbReference type="PANTHER" id="PTHR47354">
    <property type="entry name" value="NADH OXIDOREDUCTASE HCR"/>
    <property type="match status" value="1"/>
</dbReference>
<evidence type="ECO:0000259" key="2">
    <source>
        <dbReference type="PROSITE" id="PS51384"/>
    </source>
</evidence>
<gene>
    <name evidence="3" type="ORF">KEC16_14710</name>
</gene>
<dbReference type="InterPro" id="IPR012675">
    <property type="entry name" value="Beta-grasp_dom_sf"/>
</dbReference>
<dbReference type="InterPro" id="IPR036010">
    <property type="entry name" value="2Fe-2S_ferredoxin-like_sf"/>
</dbReference>
<dbReference type="Pfam" id="PF00970">
    <property type="entry name" value="FAD_binding_6"/>
    <property type="match status" value="1"/>
</dbReference>
<dbReference type="InterPro" id="IPR039261">
    <property type="entry name" value="FNR_nucleotide-bd"/>
</dbReference>
<dbReference type="Gene3D" id="3.40.50.80">
    <property type="entry name" value="Nucleotide-binding domain of ferredoxin-NADP reductase (FNR) module"/>
    <property type="match status" value="1"/>
</dbReference>
<dbReference type="InterPro" id="IPR008333">
    <property type="entry name" value="Cbr1-like_FAD-bd_dom"/>
</dbReference>
<organism evidence="3 4">
    <name type="scientific">Magnetospirillum sulfuroxidans</name>
    <dbReference type="NCBI Taxonomy" id="611300"/>
    <lineage>
        <taxon>Bacteria</taxon>
        <taxon>Pseudomonadati</taxon>
        <taxon>Pseudomonadota</taxon>
        <taxon>Alphaproteobacteria</taxon>
        <taxon>Rhodospirillales</taxon>
        <taxon>Rhodospirillaceae</taxon>
        <taxon>Magnetospirillum</taxon>
    </lineage>
</organism>
<keyword evidence="4" id="KW-1185">Reference proteome</keyword>
<evidence type="ECO:0000313" key="4">
    <source>
        <dbReference type="Proteomes" id="UP000680714"/>
    </source>
</evidence>
<dbReference type="PROSITE" id="PS51384">
    <property type="entry name" value="FAD_FR"/>
    <property type="match status" value="1"/>
</dbReference>
<dbReference type="InterPro" id="IPR001433">
    <property type="entry name" value="OxRdtase_FAD/NAD-bd"/>
</dbReference>
<protein>
    <submittedName>
        <fullName evidence="3">2Fe-2S iron-sulfur cluster binding domain-containing protein</fullName>
    </submittedName>
</protein>
<comment type="caution">
    <text evidence="3">The sequence shown here is derived from an EMBL/GenBank/DDBJ whole genome shotgun (WGS) entry which is preliminary data.</text>
</comment>
<sequence>MSRIRLLPSGREVECPDGETVLSALEKAGYALPNNCRAGACGECKVKVTSGQFDQGMVLDMALSQAERKDGFGLMCMAKPLSELLEIEWGTDDAKPKLFPPRENMLFVVVDKFPRTPRITEFVLKPVGKPMRFWPGQYLVLGDESRGAPPRCYSIANAPKPDGEINLHITRVDDGATSRWLHDSVAVGDMIKVSGAYGTFIGDPSVDTPVLCLAAGSGLAPIMSLADGALRRGYNQPVTMVFSGKTKADIYCQGSMALWQARNRRFRFIPTLTQESHDGQMGRIPTILPKLFQDLSNHSVFIAGSPAFVDACVVAVKALGAKPELIHSEGYFLQHKPEQPPADRLAPAV</sequence>
<dbReference type="InterPro" id="IPR001041">
    <property type="entry name" value="2Fe-2S_ferredoxin-type"/>
</dbReference>
<dbReference type="InterPro" id="IPR017927">
    <property type="entry name" value="FAD-bd_FR_type"/>
</dbReference>
<dbReference type="PANTHER" id="PTHR47354:SF5">
    <property type="entry name" value="PROTEIN RFBI"/>
    <property type="match status" value="1"/>
</dbReference>
<dbReference type="CDD" id="cd06187">
    <property type="entry name" value="O2ase_reductase_like"/>
    <property type="match status" value="1"/>
</dbReference>
<dbReference type="InterPro" id="IPR050415">
    <property type="entry name" value="MRET"/>
</dbReference>
<proteinExistence type="predicted"/>
<feature type="domain" description="FAD-binding FR-type" evidence="2">
    <location>
        <begin position="102"/>
        <end position="203"/>
    </location>
</feature>
<accession>A0ABS5IEY4</accession>
<reference evidence="3 4" key="1">
    <citation type="submission" date="2021-04" db="EMBL/GenBank/DDBJ databases">
        <title>Magnetospirillum sulfuroxidans sp. nov., a facultative chemolithoautotrophic sulfur-oxidizing alphaproteobacterium isolated from freshwater sediment and proposals for Paramagetospirillum gen. nov., and Magnetospirillaceae fam. nov.</title>
        <authorList>
            <person name="Koziaeva V."/>
            <person name="Geelhoed J.S."/>
            <person name="Sorokin D.Y."/>
            <person name="Grouzdev D.S."/>
        </authorList>
    </citation>
    <scope>NUCLEOTIDE SEQUENCE [LARGE SCALE GENOMIC DNA]</scope>
    <source>
        <strain evidence="3 4">J10</strain>
    </source>
</reference>
<dbReference type="SUPFAM" id="SSF52343">
    <property type="entry name" value="Ferredoxin reductase-like, C-terminal NADP-linked domain"/>
    <property type="match status" value="1"/>
</dbReference>
<dbReference type="EMBL" id="JAGTUF010000015">
    <property type="protein sequence ID" value="MBR9972973.1"/>
    <property type="molecule type" value="Genomic_DNA"/>
</dbReference>
<dbReference type="Pfam" id="PF00175">
    <property type="entry name" value="NAD_binding_1"/>
    <property type="match status" value="1"/>
</dbReference>
<dbReference type="CDD" id="cd00207">
    <property type="entry name" value="fer2"/>
    <property type="match status" value="1"/>
</dbReference>
<dbReference type="SUPFAM" id="SSF54292">
    <property type="entry name" value="2Fe-2S ferredoxin-like"/>
    <property type="match status" value="1"/>
</dbReference>
<evidence type="ECO:0000259" key="1">
    <source>
        <dbReference type="PROSITE" id="PS51085"/>
    </source>
</evidence>
<feature type="domain" description="2Fe-2S ferredoxin-type" evidence="1">
    <location>
        <begin position="2"/>
        <end position="93"/>
    </location>
</feature>
<dbReference type="Gene3D" id="3.10.20.30">
    <property type="match status" value="1"/>
</dbReference>
<dbReference type="SUPFAM" id="SSF63380">
    <property type="entry name" value="Riboflavin synthase domain-like"/>
    <property type="match status" value="1"/>
</dbReference>
<evidence type="ECO:0000313" key="3">
    <source>
        <dbReference type="EMBL" id="MBR9972973.1"/>
    </source>
</evidence>
<dbReference type="Proteomes" id="UP000680714">
    <property type="component" value="Unassembled WGS sequence"/>
</dbReference>
<dbReference type="Pfam" id="PF00111">
    <property type="entry name" value="Fer2"/>
    <property type="match status" value="1"/>
</dbReference>